<dbReference type="SMART" id="SM00181">
    <property type="entry name" value="EGF"/>
    <property type="match status" value="2"/>
</dbReference>
<dbReference type="PANTHER" id="PTHR22907">
    <property type="entry name" value="GH04558P"/>
    <property type="match status" value="1"/>
</dbReference>
<feature type="domain" description="EGF-like" evidence="13">
    <location>
        <begin position="44"/>
        <end position="84"/>
    </location>
</feature>
<dbReference type="GO" id="GO:0005886">
    <property type="term" value="C:plasma membrane"/>
    <property type="evidence" value="ECO:0007669"/>
    <property type="project" value="UniProtKB-SubCell"/>
</dbReference>
<evidence type="ECO:0000256" key="11">
    <source>
        <dbReference type="PROSITE-ProRule" id="PRU00076"/>
    </source>
</evidence>
<keyword evidence="9 12" id="KW-0472">Membrane</keyword>
<dbReference type="InterPro" id="IPR049883">
    <property type="entry name" value="NOTCH1_EGF-like"/>
</dbReference>
<evidence type="ECO:0000256" key="6">
    <source>
        <dbReference type="ARBA" id="ARBA00022729"/>
    </source>
</evidence>
<evidence type="ECO:0000256" key="8">
    <source>
        <dbReference type="ARBA" id="ARBA00022989"/>
    </source>
</evidence>
<dbReference type="SMART" id="SM00179">
    <property type="entry name" value="EGF_CA"/>
    <property type="match status" value="1"/>
</dbReference>
<feature type="non-terminal residue" evidence="15">
    <location>
        <position position="1"/>
    </location>
</feature>
<dbReference type="Gene3D" id="2.10.25.10">
    <property type="entry name" value="Laminin"/>
    <property type="match status" value="1"/>
</dbReference>
<keyword evidence="8 12" id="KW-1133">Transmembrane helix</keyword>
<keyword evidence="3" id="KW-1003">Cell membrane</keyword>
<dbReference type="PROSITE" id="PS00010">
    <property type="entry name" value="ASX_HYDROXYL"/>
    <property type="match status" value="1"/>
</dbReference>
<feature type="transmembrane region" description="Helical" evidence="12">
    <location>
        <begin position="415"/>
        <end position="437"/>
    </location>
</feature>
<dbReference type="InterPro" id="IPR056953">
    <property type="entry name" value="CUT_N"/>
</dbReference>
<dbReference type="GO" id="GO:0005509">
    <property type="term" value="F:calcium ion binding"/>
    <property type="evidence" value="ECO:0007669"/>
    <property type="project" value="InterPro"/>
</dbReference>
<dbReference type="AlphaFoldDB" id="A0AAV5T4J7"/>
<evidence type="ECO:0000256" key="2">
    <source>
        <dbReference type="ARBA" id="ARBA00022460"/>
    </source>
</evidence>
<evidence type="ECO:0000256" key="4">
    <source>
        <dbReference type="ARBA" id="ARBA00022536"/>
    </source>
</evidence>
<proteinExistence type="predicted"/>
<dbReference type="Proteomes" id="UP001432027">
    <property type="component" value="Unassembled WGS sequence"/>
</dbReference>
<dbReference type="InterPro" id="IPR001881">
    <property type="entry name" value="EGF-like_Ca-bd_dom"/>
</dbReference>
<evidence type="ECO:0000313" key="16">
    <source>
        <dbReference type="Proteomes" id="UP001432027"/>
    </source>
</evidence>
<accession>A0AAV5T4J7</accession>
<evidence type="ECO:0000256" key="10">
    <source>
        <dbReference type="ARBA" id="ARBA00023157"/>
    </source>
</evidence>
<feature type="domain" description="ZP" evidence="14">
    <location>
        <begin position="95"/>
        <end position="334"/>
    </location>
</feature>
<keyword evidence="10" id="KW-1015">Disulfide bond</keyword>
<dbReference type="InterPro" id="IPR001507">
    <property type="entry name" value="ZP_dom"/>
</dbReference>
<gene>
    <name evidence="15" type="ORF">PENTCL1PPCAC_12388</name>
</gene>
<dbReference type="Pfam" id="PF25057">
    <property type="entry name" value="CUT_N"/>
    <property type="match status" value="1"/>
</dbReference>
<dbReference type="EMBL" id="BTSX01000003">
    <property type="protein sequence ID" value="GMS90213.1"/>
    <property type="molecule type" value="Genomic_DNA"/>
</dbReference>
<evidence type="ECO:0000256" key="12">
    <source>
        <dbReference type="SAM" id="Phobius"/>
    </source>
</evidence>
<name>A0AAV5T4J7_9BILA</name>
<dbReference type="SUPFAM" id="SSF57196">
    <property type="entry name" value="EGF/Laminin"/>
    <property type="match status" value="1"/>
</dbReference>
<comment type="caution">
    <text evidence="15">The sequence shown here is derived from an EMBL/GenBank/DDBJ whole genome shotgun (WGS) entry which is preliminary data.</text>
</comment>
<keyword evidence="2" id="KW-0193">Cuticle</keyword>
<dbReference type="Pfam" id="PF07645">
    <property type="entry name" value="EGF_CA"/>
    <property type="match status" value="1"/>
</dbReference>
<evidence type="ECO:0000256" key="1">
    <source>
        <dbReference type="ARBA" id="ARBA00004251"/>
    </source>
</evidence>
<dbReference type="PANTHER" id="PTHR22907:SF46">
    <property type="entry name" value="ZP DOMAIN-CONTAINING PROTEIN"/>
    <property type="match status" value="1"/>
</dbReference>
<dbReference type="InterPro" id="IPR057475">
    <property type="entry name" value="CUT_C"/>
</dbReference>
<comment type="subcellular location">
    <subcellularLocation>
        <location evidence="1">Cell membrane</location>
        <topology evidence="1">Single-pass type I membrane protein</topology>
    </subcellularLocation>
</comment>
<evidence type="ECO:0000259" key="14">
    <source>
        <dbReference type="PROSITE" id="PS51034"/>
    </source>
</evidence>
<evidence type="ECO:0000256" key="9">
    <source>
        <dbReference type="ARBA" id="ARBA00023136"/>
    </source>
</evidence>
<dbReference type="InterPro" id="IPR000152">
    <property type="entry name" value="EGF-type_Asp/Asn_hydroxyl_site"/>
</dbReference>
<dbReference type="Pfam" id="PF25301">
    <property type="entry name" value="CUT_C"/>
    <property type="match status" value="1"/>
</dbReference>
<evidence type="ECO:0000313" key="15">
    <source>
        <dbReference type="EMBL" id="GMS90213.1"/>
    </source>
</evidence>
<keyword evidence="4 11" id="KW-0245">EGF-like domain</keyword>
<evidence type="ECO:0000256" key="7">
    <source>
        <dbReference type="ARBA" id="ARBA00022737"/>
    </source>
</evidence>
<dbReference type="PROSITE" id="PS50026">
    <property type="entry name" value="EGF_3"/>
    <property type="match status" value="1"/>
</dbReference>
<dbReference type="InterPro" id="IPR000742">
    <property type="entry name" value="EGF"/>
</dbReference>
<dbReference type="PROSITE" id="PS51034">
    <property type="entry name" value="ZP_2"/>
    <property type="match status" value="1"/>
</dbReference>
<dbReference type="FunFam" id="2.10.25.10:FF:000038">
    <property type="entry name" value="Fibrillin 2"/>
    <property type="match status" value="1"/>
</dbReference>
<evidence type="ECO:0000256" key="5">
    <source>
        <dbReference type="ARBA" id="ARBA00022692"/>
    </source>
</evidence>
<dbReference type="InterPro" id="IPR051962">
    <property type="entry name" value="Cuticlin"/>
</dbReference>
<evidence type="ECO:0000256" key="3">
    <source>
        <dbReference type="ARBA" id="ARBA00022475"/>
    </source>
</evidence>
<dbReference type="CDD" id="cd00054">
    <property type="entry name" value="EGF_CA"/>
    <property type="match status" value="1"/>
</dbReference>
<dbReference type="PROSITE" id="PS01187">
    <property type="entry name" value="EGF_CA"/>
    <property type="match status" value="1"/>
</dbReference>
<keyword evidence="6" id="KW-0732">Signal</keyword>
<reference evidence="15" key="1">
    <citation type="submission" date="2023-10" db="EMBL/GenBank/DDBJ databases">
        <title>Genome assembly of Pristionchus species.</title>
        <authorList>
            <person name="Yoshida K."/>
            <person name="Sommer R.J."/>
        </authorList>
    </citation>
    <scope>NUCLEOTIDE SEQUENCE</scope>
    <source>
        <strain evidence="15">RS0144</strain>
    </source>
</reference>
<organism evidence="15 16">
    <name type="scientific">Pristionchus entomophagus</name>
    <dbReference type="NCBI Taxonomy" id="358040"/>
    <lineage>
        <taxon>Eukaryota</taxon>
        <taxon>Metazoa</taxon>
        <taxon>Ecdysozoa</taxon>
        <taxon>Nematoda</taxon>
        <taxon>Chromadorea</taxon>
        <taxon>Rhabditida</taxon>
        <taxon>Rhabditina</taxon>
        <taxon>Diplogasteromorpha</taxon>
        <taxon>Diplogasteroidea</taxon>
        <taxon>Neodiplogasteridae</taxon>
        <taxon>Pristionchus</taxon>
    </lineage>
</organism>
<evidence type="ECO:0000259" key="13">
    <source>
        <dbReference type="PROSITE" id="PS50026"/>
    </source>
</evidence>
<keyword evidence="5 12" id="KW-0812">Transmembrane</keyword>
<dbReference type="SMART" id="SM00241">
    <property type="entry name" value="ZP"/>
    <property type="match status" value="1"/>
</dbReference>
<dbReference type="InterPro" id="IPR018097">
    <property type="entry name" value="EGF_Ca-bd_CS"/>
</dbReference>
<keyword evidence="7" id="KW-0677">Repeat</keyword>
<comment type="caution">
    <text evidence="11">Lacks conserved residue(s) required for the propagation of feature annotation.</text>
</comment>
<dbReference type="PROSITE" id="PS01186">
    <property type="entry name" value="EGF_2"/>
    <property type="match status" value="1"/>
</dbReference>
<protein>
    <submittedName>
        <fullName evidence="15">Uncharacterized protein</fullName>
    </submittedName>
</protein>
<dbReference type="GO" id="GO:0042302">
    <property type="term" value="F:structural constituent of cuticle"/>
    <property type="evidence" value="ECO:0007669"/>
    <property type="project" value="UniProtKB-KW"/>
</dbReference>
<sequence length="468" mass="51889">SRSGSLDDTPSACSDACDETTEMCREGKCACRDGYERRGERCQDVNECLRPKACHHLAACFNTPGDYECKCPDGYLGDGKEVCIEHLRVGQLGVLCENDGMTLMLSNDTEPFEGRMFVRGQAENPHCAKAFTSLRQTERPYTFKIPYEHCNVKLENKDTFATTVIVQRHPLFITTAAEAYDLRCTYPLGIKEVSSHVNVSDPEASKTLSDQATGPICKLSVTNSDNEHVSSAIVGESLTLQLEVQPNETYSILPRNCFAVNIETGERYSLTDKAGCAIDDQLFPQWSRSSKSVTTAVFRTFKWPDTSMIRFQCDCSACIGECPEIDCSRRAGVRRRFRFRRARHIGEEEGEEKMEEETEAAEDDRISRAVVDSERLAMSSLVAVSEDGEAHNQGTAHLTDVFTNEAETRSTCLRAILVGLIVCLTVIAVGLLAYIAVKHYLRQCRGVPEEGGVGRTASHNVTSDYVAF</sequence>
<keyword evidence="16" id="KW-1185">Reference proteome</keyword>